<sequence length="116" mass="12552">MLEAHRRRLREDFRAASTAVGRLLPGPVRVASLDLASAIRQVAPAAGAPLDFVLIEADGDEVRVVATDRYRLALRVRSPCTAAPTGSSCPPGSWPRSARGWRGRTKCPSTGRRCRC</sequence>
<proteinExistence type="predicted"/>
<organism evidence="2 3">
    <name type="scientific">Amycolatopsis methanolica 239</name>
    <dbReference type="NCBI Taxonomy" id="1068978"/>
    <lineage>
        <taxon>Bacteria</taxon>
        <taxon>Bacillati</taxon>
        <taxon>Actinomycetota</taxon>
        <taxon>Actinomycetes</taxon>
        <taxon>Pseudonocardiales</taxon>
        <taxon>Pseudonocardiaceae</taxon>
        <taxon>Amycolatopsis</taxon>
        <taxon>Amycolatopsis methanolica group</taxon>
    </lineage>
</organism>
<evidence type="ECO:0000313" key="3">
    <source>
        <dbReference type="Proteomes" id="UP000062973"/>
    </source>
</evidence>
<dbReference type="EMBL" id="CP009110">
    <property type="protein sequence ID" value="AIJ25445.1"/>
    <property type="molecule type" value="Genomic_DNA"/>
</dbReference>
<dbReference type="HOGENOM" id="CLU_2091671_0_0_11"/>
<reference evidence="2 3" key="1">
    <citation type="submission" date="2014-07" db="EMBL/GenBank/DDBJ databases">
        <title>Whole Genome Sequence of the Amycolatopsis methanolica 239.</title>
        <authorList>
            <person name="Tang B."/>
        </authorList>
    </citation>
    <scope>NUCLEOTIDE SEQUENCE [LARGE SCALE GENOMIC DNA]</scope>
    <source>
        <strain evidence="2 3">239</strain>
    </source>
</reference>
<dbReference type="AlphaFoldDB" id="A0A076N3Q5"/>
<dbReference type="STRING" id="1068978.AMETH_5353"/>
<dbReference type="KEGG" id="amq:AMETH_5353"/>
<accession>A0A076N3Q5</accession>
<evidence type="ECO:0000313" key="2">
    <source>
        <dbReference type="EMBL" id="AIJ25445.1"/>
    </source>
</evidence>
<keyword evidence="3" id="KW-1185">Reference proteome</keyword>
<gene>
    <name evidence="2" type="ORF">AMETH_5353</name>
</gene>
<dbReference type="Gene3D" id="3.10.150.10">
    <property type="entry name" value="DNA Polymerase III, subunit A, domain 2"/>
    <property type="match status" value="1"/>
</dbReference>
<name>A0A076N3Q5_AMYME</name>
<dbReference type="Proteomes" id="UP000062973">
    <property type="component" value="Chromosome"/>
</dbReference>
<dbReference type="InterPro" id="IPR046938">
    <property type="entry name" value="DNA_clamp_sf"/>
</dbReference>
<protein>
    <submittedName>
        <fullName evidence="2">Putative transcriptional regulator, MerR family</fullName>
    </submittedName>
</protein>
<feature type="region of interest" description="Disordered" evidence="1">
    <location>
        <begin position="81"/>
        <end position="108"/>
    </location>
</feature>
<evidence type="ECO:0000256" key="1">
    <source>
        <dbReference type="SAM" id="MobiDB-lite"/>
    </source>
</evidence>
<dbReference type="SUPFAM" id="SSF55979">
    <property type="entry name" value="DNA clamp"/>
    <property type="match status" value="1"/>
</dbReference>